<comment type="caution">
    <text evidence="2">The sequence shown here is derived from an EMBL/GenBank/DDBJ whole genome shotgun (WGS) entry which is preliminary data.</text>
</comment>
<keyword evidence="3" id="KW-1185">Reference proteome</keyword>
<evidence type="ECO:0000313" key="3">
    <source>
        <dbReference type="Proteomes" id="UP001642360"/>
    </source>
</evidence>
<feature type="region of interest" description="Disordered" evidence="1">
    <location>
        <begin position="1"/>
        <end position="91"/>
    </location>
</feature>
<gene>
    <name evidence="2" type="ORF">ILEXP_LOCUS39365</name>
</gene>
<feature type="compositionally biased region" description="Acidic residues" evidence="1">
    <location>
        <begin position="73"/>
        <end position="91"/>
    </location>
</feature>
<reference evidence="2 3" key="1">
    <citation type="submission" date="2024-02" db="EMBL/GenBank/DDBJ databases">
        <authorList>
            <person name="Vignale AGUSTIN F."/>
            <person name="Sosa J E."/>
            <person name="Modenutti C."/>
        </authorList>
    </citation>
    <scope>NUCLEOTIDE SEQUENCE [LARGE SCALE GENOMIC DNA]</scope>
</reference>
<name>A0ABC8TPX6_9AQUA</name>
<dbReference type="AlphaFoldDB" id="A0ABC8TPX6"/>
<sequence length="91" mass="9423">MDSIKDSGDRGSNGEYETETGSETEEENASDALDATTLGQTVSPPVSVPSTTVVAQPMDSIKDSGDRGSNGEYETETGSETEEENASDALG</sequence>
<evidence type="ECO:0000256" key="1">
    <source>
        <dbReference type="SAM" id="MobiDB-lite"/>
    </source>
</evidence>
<feature type="compositionally biased region" description="Low complexity" evidence="1">
    <location>
        <begin position="41"/>
        <end position="54"/>
    </location>
</feature>
<dbReference type="EMBL" id="CAUOFW020005391">
    <property type="protein sequence ID" value="CAK9169876.1"/>
    <property type="molecule type" value="Genomic_DNA"/>
</dbReference>
<proteinExistence type="predicted"/>
<dbReference type="Proteomes" id="UP001642360">
    <property type="component" value="Unassembled WGS sequence"/>
</dbReference>
<protein>
    <submittedName>
        <fullName evidence="2">Uncharacterized protein</fullName>
    </submittedName>
</protein>
<feature type="compositionally biased region" description="Acidic residues" evidence="1">
    <location>
        <begin position="16"/>
        <end position="29"/>
    </location>
</feature>
<evidence type="ECO:0000313" key="2">
    <source>
        <dbReference type="EMBL" id="CAK9169876.1"/>
    </source>
</evidence>
<accession>A0ABC8TPX6</accession>
<organism evidence="2 3">
    <name type="scientific">Ilex paraguariensis</name>
    <name type="common">yerba mate</name>
    <dbReference type="NCBI Taxonomy" id="185542"/>
    <lineage>
        <taxon>Eukaryota</taxon>
        <taxon>Viridiplantae</taxon>
        <taxon>Streptophyta</taxon>
        <taxon>Embryophyta</taxon>
        <taxon>Tracheophyta</taxon>
        <taxon>Spermatophyta</taxon>
        <taxon>Magnoliopsida</taxon>
        <taxon>eudicotyledons</taxon>
        <taxon>Gunneridae</taxon>
        <taxon>Pentapetalae</taxon>
        <taxon>asterids</taxon>
        <taxon>campanulids</taxon>
        <taxon>Aquifoliales</taxon>
        <taxon>Aquifoliaceae</taxon>
        <taxon>Ilex</taxon>
    </lineage>
</organism>